<dbReference type="Pfam" id="PF01261">
    <property type="entry name" value="AP_endonuc_2"/>
    <property type="match status" value="1"/>
</dbReference>
<dbReference type="GO" id="GO:0008270">
    <property type="term" value="F:zinc ion binding"/>
    <property type="evidence" value="ECO:0007669"/>
    <property type="project" value="UniProtKB-UniRule"/>
</dbReference>
<name>A0A1M6MMG8_PARC5</name>
<feature type="binding site" evidence="7">
    <location>
        <position position="143"/>
    </location>
    <ligand>
        <name>Zn(2+)</name>
        <dbReference type="ChEBI" id="CHEBI:29105"/>
        <label>2</label>
    </ligand>
</feature>
<dbReference type="SUPFAM" id="SSF51658">
    <property type="entry name" value="Xylose isomerase-like"/>
    <property type="match status" value="1"/>
</dbReference>
<comment type="catalytic activity">
    <reaction evidence="7">
        <text>Endonucleolytic cleavage to 5'-phosphooligonucleotide end-products.</text>
        <dbReference type="EC" id="3.1.21.2"/>
    </reaction>
</comment>
<evidence type="ECO:0000256" key="6">
    <source>
        <dbReference type="ARBA" id="ARBA00023204"/>
    </source>
</evidence>
<feature type="binding site" evidence="7">
    <location>
        <position position="212"/>
    </location>
    <ligand>
        <name>Zn(2+)</name>
        <dbReference type="ChEBI" id="CHEBI:29105"/>
        <label>2</label>
    </ligand>
</feature>
<dbReference type="OrthoDB" id="9805666at2"/>
<dbReference type="GO" id="GO:0003677">
    <property type="term" value="F:DNA binding"/>
    <property type="evidence" value="ECO:0007669"/>
    <property type="project" value="InterPro"/>
</dbReference>
<evidence type="ECO:0000256" key="5">
    <source>
        <dbReference type="ARBA" id="ARBA00022833"/>
    </source>
</evidence>
<proteinExistence type="inferred from homology"/>
<comment type="cofactor">
    <cofactor evidence="7">
        <name>Zn(2+)</name>
        <dbReference type="ChEBI" id="CHEBI:29105"/>
    </cofactor>
    <text evidence="7">Binds 3 Zn(2+) ions.</text>
</comment>
<dbReference type="CDD" id="cd00019">
    <property type="entry name" value="AP2Ec"/>
    <property type="match status" value="1"/>
</dbReference>
<feature type="binding site" evidence="7">
    <location>
        <position position="67"/>
    </location>
    <ligand>
        <name>Zn(2+)</name>
        <dbReference type="ChEBI" id="CHEBI:29105"/>
        <label>1</label>
    </ligand>
</feature>
<feature type="binding site" evidence="7">
    <location>
        <position position="257"/>
    </location>
    <ligand>
        <name>Zn(2+)</name>
        <dbReference type="ChEBI" id="CHEBI:29105"/>
        <label>2</label>
    </ligand>
</feature>
<evidence type="ECO:0000259" key="8">
    <source>
        <dbReference type="Pfam" id="PF01261"/>
    </source>
</evidence>
<dbReference type="PROSITE" id="PS51432">
    <property type="entry name" value="AP_NUCLEASE_F2_4"/>
    <property type="match status" value="1"/>
</dbReference>
<reference evidence="9 10" key="1">
    <citation type="submission" date="2016-11" db="EMBL/GenBank/DDBJ databases">
        <authorList>
            <person name="Jaros S."/>
            <person name="Januszkiewicz K."/>
            <person name="Wedrychowicz H."/>
        </authorList>
    </citation>
    <scope>NUCLEOTIDE SEQUENCE [LARGE SCALE GENOMIC DNA]</scope>
    <source>
        <strain evidence="9 10">DSM 15212</strain>
    </source>
</reference>
<dbReference type="GO" id="GO:0008833">
    <property type="term" value="F:deoxyribonuclease IV (phage-T4-induced) activity"/>
    <property type="evidence" value="ECO:0007669"/>
    <property type="project" value="UniProtKB-UniRule"/>
</dbReference>
<dbReference type="PANTHER" id="PTHR21445:SF0">
    <property type="entry name" value="APURINIC-APYRIMIDINIC ENDONUCLEASE"/>
    <property type="match status" value="1"/>
</dbReference>
<dbReference type="GO" id="GO:0003906">
    <property type="term" value="F:DNA-(apurinic or apyrimidinic site) endonuclease activity"/>
    <property type="evidence" value="ECO:0007669"/>
    <property type="project" value="TreeGrafter"/>
</dbReference>
<dbReference type="PROSITE" id="PS00730">
    <property type="entry name" value="AP_NUCLEASE_F2_2"/>
    <property type="match status" value="1"/>
</dbReference>
<dbReference type="InterPro" id="IPR013022">
    <property type="entry name" value="Xyl_isomerase-like_TIM-brl"/>
</dbReference>
<dbReference type="SMART" id="SM00518">
    <property type="entry name" value="AP2Ec"/>
    <property type="match status" value="1"/>
</dbReference>
<dbReference type="FunFam" id="3.20.20.150:FF:000001">
    <property type="entry name" value="Probable endonuclease 4"/>
    <property type="match status" value="1"/>
</dbReference>
<accession>A0A1M6MMG8</accession>
<dbReference type="STRING" id="1121301.SAMN02745912_01322"/>
<dbReference type="InterPro" id="IPR036237">
    <property type="entry name" value="Xyl_isomerase-like_sf"/>
</dbReference>
<dbReference type="EC" id="3.1.21.2" evidence="7"/>
<dbReference type="PROSITE" id="PS00731">
    <property type="entry name" value="AP_NUCLEASE_F2_3"/>
    <property type="match status" value="1"/>
</dbReference>
<feature type="binding site" evidence="7">
    <location>
        <position position="108"/>
    </location>
    <ligand>
        <name>Zn(2+)</name>
        <dbReference type="ChEBI" id="CHEBI:29105"/>
        <label>1</label>
    </ligand>
</feature>
<evidence type="ECO:0000313" key="9">
    <source>
        <dbReference type="EMBL" id="SHJ84685.1"/>
    </source>
</evidence>
<protein>
    <recommendedName>
        <fullName evidence="7">Probable endonuclease 4</fullName>
        <ecNumber evidence="7">3.1.21.2</ecNumber>
    </recommendedName>
    <alternativeName>
        <fullName evidence="7">Endodeoxyribonuclease IV</fullName>
    </alternativeName>
    <alternativeName>
        <fullName evidence="7">Endonuclease IV</fullName>
    </alternativeName>
</protein>
<dbReference type="EMBL" id="FRAG01000011">
    <property type="protein sequence ID" value="SHJ84685.1"/>
    <property type="molecule type" value="Genomic_DNA"/>
</dbReference>
<dbReference type="InterPro" id="IPR018246">
    <property type="entry name" value="AP_endonuc_F2_Zn_BS"/>
</dbReference>
<keyword evidence="4 7" id="KW-0378">Hydrolase</keyword>
<keyword evidence="3 7" id="KW-0227">DNA damage</keyword>
<keyword evidence="10" id="KW-1185">Reference proteome</keyword>
<feature type="binding site" evidence="7">
    <location>
        <position position="180"/>
    </location>
    <ligand>
        <name>Zn(2+)</name>
        <dbReference type="ChEBI" id="CHEBI:29105"/>
        <label>3</label>
    </ligand>
</feature>
<keyword evidence="7 9" id="KW-0255">Endonuclease</keyword>
<sequence>MMYIGPHLSIVRGFEATVRQAISIGANTFQFFTRNPRGGKAKKLDLEDIKTADDLCIENRFNFILAHAPYTYNFASNKDKTWEFGKELLKNDLKRLSNLKSCCYIVMHPGNHLGKGMEYGIQRISQGINEVLQGNENTMILLETMSGKGTEVGYRFEQLKEIIDRVNYSNKIGICFDTCHVYSAGYDIVNNLDNVLEEFDEIIGLDKLKAIHLNDSKHELGSKKDRHACIGEGKLGLNGILDFINHPKLREIPLFLETPNDIDGYEREIKLLKYGYNNVTNR</sequence>
<dbReference type="GO" id="GO:0006284">
    <property type="term" value="P:base-excision repair"/>
    <property type="evidence" value="ECO:0007669"/>
    <property type="project" value="TreeGrafter"/>
</dbReference>
<keyword evidence="5 7" id="KW-0862">Zinc</keyword>
<evidence type="ECO:0000256" key="4">
    <source>
        <dbReference type="ARBA" id="ARBA00022801"/>
    </source>
</evidence>
<feature type="binding site" evidence="7">
    <location>
        <position position="225"/>
    </location>
    <ligand>
        <name>Zn(2+)</name>
        <dbReference type="ChEBI" id="CHEBI:29105"/>
        <label>3</label>
    </ligand>
</feature>
<dbReference type="NCBIfam" id="TIGR00587">
    <property type="entry name" value="nfo"/>
    <property type="match status" value="1"/>
</dbReference>
<evidence type="ECO:0000256" key="2">
    <source>
        <dbReference type="ARBA" id="ARBA00022723"/>
    </source>
</evidence>
<dbReference type="PANTHER" id="PTHR21445">
    <property type="entry name" value="ENDONUCLEASE IV ENDODEOXYRIBONUCLEASE IV"/>
    <property type="match status" value="1"/>
</dbReference>
<dbReference type="GO" id="GO:0008081">
    <property type="term" value="F:phosphoric diester hydrolase activity"/>
    <property type="evidence" value="ECO:0007669"/>
    <property type="project" value="TreeGrafter"/>
</dbReference>
<evidence type="ECO:0000256" key="7">
    <source>
        <dbReference type="HAMAP-Rule" id="MF_00152"/>
    </source>
</evidence>
<keyword evidence="2 7" id="KW-0479">Metal-binding</keyword>
<evidence type="ECO:0000313" key="10">
    <source>
        <dbReference type="Proteomes" id="UP000184465"/>
    </source>
</evidence>
<dbReference type="AlphaFoldDB" id="A0A1M6MMG8"/>
<feature type="domain" description="Xylose isomerase-like TIM barrel" evidence="8">
    <location>
        <begin position="19"/>
        <end position="273"/>
    </location>
</feature>
<keyword evidence="6 7" id="KW-0234">DNA repair</keyword>
<dbReference type="Gene3D" id="3.20.20.150">
    <property type="entry name" value="Divalent-metal-dependent TIM barrel enzymes"/>
    <property type="match status" value="1"/>
</dbReference>
<feature type="binding site" evidence="7">
    <location>
        <position position="177"/>
    </location>
    <ligand>
        <name>Zn(2+)</name>
        <dbReference type="ChEBI" id="CHEBI:29105"/>
        <label>2</label>
    </ligand>
</feature>
<comment type="similarity">
    <text evidence="1 7">Belongs to the AP endonuclease 2 family.</text>
</comment>
<feature type="binding site" evidence="7">
    <location>
        <position position="143"/>
    </location>
    <ligand>
        <name>Zn(2+)</name>
        <dbReference type="ChEBI" id="CHEBI:29105"/>
        <label>1</label>
    </ligand>
</feature>
<evidence type="ECO:0000256" key="3">
    <source>
        <dbReference type="ARBA" id="ARBA00022763"/>
    </source>
</evidence>
<feature type="binding site" evidence="7">
    <location>
        <position position="227"/>
    </location>
    <ligand>
        <name>Zn(2+)</name>
        <dbReference type="ChEBI" id="CHEBI:29105"/>
        <label>3</label>
    </ligand>
</feature>
<keyword evidence="7" id="KW-0540">Nuclease</keyword>
<dbReference type="InterPro" id="IPR001719">
    <property type="entry name" value="AP_endonuc_2"/>
</dbReference>
<comment type="function">
    <text evidence="7">Endonuclease IV plays a role in DNA repair. It cleaves phosphodiester bonds at apurinic or apyrimidinic (AP) sites, generating a 3'-hydroxyl group and a 5'-terminal sugar phosphate.</text>
</comment>
<organism evidence="9 10">
    <name type="scientific">Paramaledivibacter caminithermalis (strain DSM 15212 / CIP 107654 / DViRD3)</name>
    <name type="common">Clostridium caminithermale</name>
    <dbReference type="NCBI Taxonomy" id="1121301"/>
    <lineage>
        <taxon>Bacteria</taxon>
        <taxon>Bacillati</taxon>
        <taxon>Bacillota</taxon>
        <taxon>Clostridia</taxon>
        <taxon>Peptostreptococcales</taxon>
        <taxon>Caminicellaceae</taxon>
        <taxon>Paramaledivibacter</taxon>
    </lineage>
</organism>
<evidence type="ECO:0000256" key="1">
    <source>
        <dbReference type="ARBA" id="ARBA00005340"/>
    </source>
</evidence>
<dbReference type="HAMAP" id="MF_00152">
    <property type="entry name" value="Nfo"/>
    <property type="match status" value="1"/>
</dbReference>
<gene>
    <name evidence="7" type="primary">nfo</name>
    <name evidence="9" type="ORF">SAMN02745912_01322</name>
</gene>
<dbReference type="Proteomes" id="UP000184465">
    <property type="component" value="Unassembled WGS sequence"/>
</dbReference>